<dbReference type="EMBL" id="BAAAMN010000048">
    <property type="protein sequence ID" value="GAA2041764.1"/>
    <property type="molecule type" value="Genomic_DNA"/>
</dbReference>
<gene>
    <name evidence="8" type="primary">pitH</name>
    <name evidence="8" type="ORF">GCM10009720_22890</name>
</gene>
<dbReference type="Pfam" id="PF01384">
    <property type="entry name" value="PHO4"/>
    <property type="match status" value="2"/>
</dbReference>
<feature type="signal peptide" evidence="7">
    <location>
        <begin position="1"/>
        <end position="22"/>
    </location>
</feature>
<sequence length="337" mass="34430">MGTILLLSAVFALTAAFSFVVAGRDTPNAVALPIAAGALTPASALFMAAVMRMVGAAMGVGTIQLFAASFVELVPDGTLGLSVTVVGVAVALGWALFSWWRGAAVSSSHALTAGIAGGAIAVSVLGEHHLVLADLSPATVGIVISLIASPFLAALVAWLLAIPMNWFAKDVAPHRVAFSARGTLAISAAANALGHGVQYGQRLYIVVLTAVAAADFTAIPTWLLGICIILLLGFGTLVTAWRVNYTLARRISLLDPLHSAIASSTSALLLLVGSFMMHIPLSSSLTTVAAITGAGTAQNVGSVRWVQVLRLITYFFGTVLVCAAVSFAILSAVLAVV</sequence>
<feature type="transmembrane region" description="Helical" evidence="6">
    <location>
        <begin position="53"/>
        <end position="71"/>
    </location>
</feature>
<evidence type="ECO:0000313" key="8">
    <source>
        <dbReference type="EMBL" id="GAA2041764.1"/>
    </source>
</evidence>
<keyword evidence="3 6" id="KW-0812">Transmembrane</keyword>
<dbReference type="InterPro" id="IPR001204">
    <property type="entry name" value="Phos_transporter"/>
</dbReference>
<comment type="caution">
    <text evidence="8">The sequence shown here is derived from an EMBL/GenBank/DDBJ whole genome shotgun (WGS) entry which is preliminary data.</text>
</comment>
<accession>A0ABP5GB44</accession>
<keyword evidence="2" id="KW-0813">Transport</keyword>
<comment type="subcellular location">
    <subcellularLocation>
        <location evidence="1">Membrane</location>
        <topology evidence="1">Multi-pass membrane protein</topology>
    </subcellularLocation>
</comment>
<reference evidence="9" key="1">
    <citation type="journal article" date="2019" name="Int. J. Syst. Evol. Microbiol.">
        <title>The Global Catalogue of Microorganisms (GCM) 10K type strain sequencing project: providing services to taxonomists for standard genome sequencing and annotation.</title>
        <authorList>
            <consortium name="The Broad Institute Genomics Platform"/>
            <consortium name="The Broad Institute Genome Sequencing Center for Infectious Disease"/>
            <person name="Wu L."/>
            <person name="Ma J."/>
        </authorList>
    </citation>
    <scope>NUCLEOTIDE SEQUENCE [LARGE SCALE GENOMIC DNA]</scope>
    <source>
        <strain evidence="9">JCM 13595</strain>
    </source>
</reference>
<evidence type="ECO:0000256" key="3">
    <source>
        <dbReference type="ARBA" id="ARBA00022692"/>
    </source>
</evidence>
<keyword evidence="4 6" id="KW-1133">Transmembrane helix</keyword>
<evidence type="ECO:0000313" key="9">
    <source>
        <dbReference type="Proteomes" id="UP001501461"/>
    </source>
</evidence>
<evidence type="ECO:0000256" key="2">
    <source>
        <dbReference type="ARBA" id="ARBA00022448"/>
    </source>
</evidence>
<evidence type="ECO:0000256" key="1">
    <source>
        <dbReference type="ARBA" id="ARBA00004141"/>
    </source>
</evidence>
<feature type="chain" id="PRO_5047043194" evidence="7">
    <location>
        <begin position="23"/>
        <end position="337"/>
    </location>
</feature>
<feature type="transmembrane region" description="Helical" evidence="6">
    <location>
        <begin position="77"/>
        <end position="97"/>
    </location>
</feature>
<keyword evidence="7" id="KW-0732">Signal</keyword>
<protein>
    <submittedName>
        <fullName evidence="8">Low-affinity phosphate transporter PitH</fullName>
    </submittedName>
</protein>
<feature type="transmembrane region" description="Helical" evidence="6">
    <location>
        <begin position="311"/>
        <end position="336"/>
    </location>
</feature>
<feature type="transmembrane region" description="Helical" evidence="6">
    <location>
        <begin position="219"/>
        <end position="241"/>
    </location>
</feature>
<dbReference type="PANTHER" id="PTHR11101:SF80">
    <property type="entry name" value="PHOSPHATE TRANSPORTER"/>
    <property type="match status" value="1"/>
</dbReference>
<feature type="transmembrane region" description="Helical" evidence="6">
    <location>
        <begin position="138"/>
        <end position="161"/>
    </location>
</feature>
<evidence type="ECO:0000256" key="4">
    <source>
        <dbReference type="ARBA" id="ARBA00022989"/>
    </source>
</evidence>
<dbReference type="RefSeq" id="WP_343958759.1">
    <property type="nucleotide sequence ID" value="NZ_BAAAMN010000048.1"/>
</dbReference>
<feature type="transmembrane region" description="Helical" evidence="6">
    <location>
        <begin position="28"/>
        <end position="46"/>
    </location>
</feature>
<evidence type="ECO:0000256" key="7">
    <source>
        <dbReference type="SAM" id="SignalP"/>
    </source>
</evidence>
<feature type="transmembrane region" description="Helical" evidence="6">
    <location>
        <begin position="253"/>
        <end position="277"/>
    </location>
</feature>
<proteinExistence type="predicted"/>
<dbReference type="PANTHER" id="PTHR11101">
    <property type="entry name" value="PHOSPHATE TRANSPORTER"/>
    <property type="match status" value="1"/>
</dbReference>
<organism evidence="8 9">
    <name type="scientific">Yaniella flava</name>
    <dbReference type="NCBI Taxonomy" id="287930"/>
    <lineage>
        <taxon>Bacteria</taxon>
        <taxon>Bacillati</taxon>
        <taxon>Actinomycetota</taxon>
        <taxon>Actinomycetes</taxon>
        <taxon>Micrococcales</taxon>
        <taxon>Micrococcaceae</taxon>
        <taxon>Yaniella</taxon>
    </lineage>
</organism>
<keyword evidence="9" id="KW-1185">Reference proteome</keyword>
<evidence type="ECO:0000256" key="6">
    <source>
        <dbReference type="SAM" id="Phobius"/>
    </source>
</evidence>
<feature type="transmembrane region" description="Helical" evidence="6">
    <location>
        <begin position="109"/>
        <end position="126"/>
    </location>
</feature>
<keyword evidence="5 6" id="KW-0472">Membrane</keyword>
<evidence type="ECO:0000256" key="5">
    <source>
        <dbReference type="ARBA" id="ARBA00023136"/>
    </source>
</evidence>
<dbReference type="Proteomes" id="UP001501461">
    <property type="component" value="Unassembled WGS sequence"/>
</dbReference>
<name>A0ABP5GB44_9MICC</name>